<organism evidence="1">
    <name type="scientific">Anguilla anguilla</name>
    <name type="common">European freshwater eel</name>
    <name type="synonym">Muraena anguilla</name>
    <dbReference type="NCBI Taxonomy" id="7936"/>
    <lineage>
        <taxon>Eukaryota</taxon>
        <taxon>Metazoa</taxon>
        <taxon>Chordata</taxon>
        <taxon>Craniata</taxon>
        <taxon>Vertebrata</taxon>
        <taxon>Euteleostomi</taxon>
        <taxon>Actinopterygii</taxon>
        <taxon>Neopterygii</taxon>
        <taxon>Teleostei</taxon>
        <taxon>Anguilliformes</taxon>
        <taxon>Anguillidae</taxon>
        <taxon>Anguilla</taxon>
    </lineage>
</organism>
<evidence type="ECO:0000313" key="1">
    <source>
        <dbReference type="EMBL" id="JAH67445.1"/>
    </source>
</evidence>
<dbReference type="AlphaFoldDB" id="A0A0E9UQH2"/>
<accession>A0A0E9UQH2</accession>
<dbReference type="EMBL" id="GBXM01041132">
    <property type="protein sequence ID" value="JAH67445.1"/>
    <property type="molecule type" value="Transcribed_RNA"/>
</dbReference>
<sequence>MISWKVGLILGLYCQHICIRLCILSAQFSGRSR</sequence>
<reference evidence="1" key="2">
    <citation type="journal article" date="2015" name="Fish Shellfish Immunol.">
        <title>Early steps in the European eel (Anguilla anguilla)-Vibrio vulnificus interaction in the gills: Role of the RtxA13 toxin.</title>
        <authorList>
            <person name="Callol A."/>
            <person name="Pajuelo D."/>
            <person name="Ebbesson L."/>
            <person name="Teles M."/>
            <person name="MacKenzie S."/>
            <person name="Amaro C."/>
        </authorList>
    </citation>
    <scope>NUCLEOTIDE SEQUENCE</scope>
</reference>
<protein>
    <submittedName>
        <fullName evidence="1">Uncharacterized protein</fullName>
    </submittedName>
</protein>
<name>A0A0E9UQH2_ANGAN</name>
<reference evidence="1" key="1">
    <citation type="submission" date="2014-11" db="EMBL/GenBank/DDBJ databases">
        <authorList>
            <person name="Amaro Gonzalez C."/>
        </authorList>
    </citation>
    <scope>NUCLEOTIDE SEQUENCE</scope>
</reference>
<proteinExistence type="predicted"/>